<feature type="transmembrane region" description="Helical" evidence="10">
    <location>
        <begin position="38"/>
        <end position="57"/>
    </location>
</feature>
<dbReference type="NCBIfam" id="TIGR01946">
    <property type="entry name" value="rnfD"/>
    <property type="match status" value="1"/>
</dbReference>
<accession>A0A3E1K5P3</accession>
<dbReference type="RefSeq" id="WP_116651718.1">
    <property type="nucleotide sequence ID" value="NZ_QUZK01000048.1"/>
</dbReference>
<evidence type="ECO:0000256" key="10">
    <source>
        <dbReference type="HAMAP-Rule" id="MF_00462"/>
    </source>
</evidence>
<reference evidence="11 12" key="1">
    <citation type="submission" date="2018-08" db="EMBL/GenBank/DDBJ databases">
        <title>Wenzhouxiangella salilacus sp. nov., a novel bacterium isolated from a saline lake in Xinjiang Province, China.</title>
        <authorList>
            <person name="Han S."/>
        </authorList>
    </citation>
    <scope>NUCLEOTIDE SEQUENCE [LARGE SCALE GENOMIC DNA]</scope>
    <source>
        <strain evidence="11 12">XDB06</strain>
    </source>
</reference>
<feature type="transmembrane region" description="Helical" evidence="10">
    <location>
        <begin position="125"/>
        <end position="144"/>
    </location>
</feature>
<comment type="caution">
    <text evidence="10">Lacks conserved residue(s) required for the propagation of feature annotation.</text>
</comment>
<keyword evidence="7 10" id="KW-0249">Electron transport</keyword>
<dbReference type="GO" id="GO:0005886">
    <property type="term" value="C:plasma membrane"/>
    <property type="evidence" value="ECO:0007669"/>
    <property type="project" value="UniProtKB-SubCell"/>
</dbReference>
<evidence type="ECO:0000256" key="9">
    <source>
        <dbReference type="ARBA" id="ARBA00023136"/>
    </source>
</evidence>
<feature type="transmembrane region" description="Helical" evidence="10">
    <location>
        <begin position="266"/>
        <end position="286"/>
    </location>
</feature>
<sequence length="354" mass="38027">MRFATSGAPFQPPATTVSGVMRQVLCALVPAVVAHVWFFGYGILFQLVLAVGFALGLEAAMLKLRDRPLKPFLSDYSAVVTGVLFALCMPPLAPWWVTAVGMVFAIVIAKHLYGGLGYNLFNPAMVGFAAVIVAFPLELSHWLLPRQLSPGLPGLAETAQAILTGGLPESLNWDAVTGATPLDRLRTGVTENLAIGEIRNSPVFGDFGGLGWEWIANFYALGGLYLMWRRVISWHVPVAVIATTILVSTPLWLLGPDTNPSPMQHVFSGALVLAAFFIATDPVSGCSTPRSKLLFGAGVAVLTLAIRRWGGYPDGVAFAVLLMNMAAPLVDRLTRPRTYGHYRSRKESSHPGGD</sequence>
<gene>
    <name evidence="10" type="primary">rnfD</name>
    <name evidence="11" type="ORF">DZC52_13505</name>
</gene>
<dbReference type="EMBL" id="QUZK01000048">
    <property type="protein sequence ID" value="RFF29352.1"/>
    <property type="molecule type" value="Genomic_DNA"/>
</dbReference>
<dbReference type="PANTHER" id="PTHR30578:SF0">
    <property type="entry name" value="ION-TRANSLOCATING OXIDOREDUCTASE COMPLEX SUBUNIT D"/>
    <property type="match status" value="1"/>
</dbReference>
<feature type="modified residue" description="FMN phosphoryl threonine" evidence="10">
    <location>
        <position position="180"/>
    </location>
</feature>
<dbReference type="AlphaFoldDB" id="A0A3E1K5P3"/>
<keyword evidence="8 10" id="KW-1133">Transmembrane helix</keyword>
<comment type="caution">
    <text evidence="11">The sequence shown here is derived from an EMBL/GenBank/DDBJ whole genome shotgun (WGS) entry which is preliminary data.</text>
</comment>
<keyword evidence="9 10" id="KW-0472">Membrane</keyword>
<dbReference type="InterPro" id="IPR011303">
    <property type="entry name" value="RnfD_bac"/>
</dbReference>
<name>A0A3E1K5P3_9GAMM</name>
<feature type="transmembrane region" description="Helical" evidence="10">
    <location>
        <begin position="293"/>
        <end position="310"/>
    </location>
</feature>
<evidence type="ECO:0000313" key="12">
    <source>
        <dbReference type="Proteomes" id="UP000260351"/>
    </source>
</evidence>
<keyword evidence="10" id="KW-0997">Cell inner membrane</keyword>
<evidence type="ECO:0000313" key="11">
    <source>
        <dbReference type="EMBL" id="RFF29352.1"/>
    </source>
</evidence>
<evidence type="ECO:0000256" key="7">
    <source>
        <dbReference type="ARBA" id="ARBA00022982"/>
    </source>
</evidence>
<keyword evidence="3 10" id="KW-0285">Flavoprotein</keyword>
<dbReference type="Pfam" id="PF03116">
    <property type="entry name" value="NQR2_RnfD_RnfE"/>
    <property type="match status" value="1"/>
</dbReference>
<evidence type="ECO:0000256" key="4">
    <source>
        <dbReference type="ARBA" id="ARBA00022643"/>
    </source>
</evidence>
<keyword evidence="4 10" id="KW-0288">FMN</keyword>
<comment type="subunit">
    <text evidence="10">The complex is composed of six subunits: RnfA, RnfB, RnfC, RnfD, RnfE and RnfG.</text>
</comment>
<dbReference type="EC" id="7.-.-.-" evidence="10"/>
<dbReference type="PANTHER" id="PTHR30578">
    <property type="entry name" value="ELECTRON TRANSPORT COMPLEX PROTEIN RNFD"/>
    <property type="match status" value="1"/>
</dbReference>
<evidence type="ECO:0000256" key="6">
    <source>
        <dbReference type="ARBA" id="ARBA00022967"/>
    </source>
</evidence>
<evidence type="ECO:0000256" key="5">
    <source>
        <dbReference type="ARBA" id="ARBA00022692"/>
    </source>
</evidence>
<evidence type="ECO:0000256" key="1">
    <source>
        <dbReference type="ARBA" id="ARBA00022448"/>
    </source>
</evidence>
<dbReference type="OrthoDB" id="9776359at2"/>
<evidence type="ECO:0000256" key="8">
    <source>
        <dbReference type="ARBA" id="ARBA00022989"/>
    </source>
</evidence>
<feature type="transmembrane region" description="Helical" evidence="10">
    <location>
        <begin position="234"/>
        <end position="254"/>
    </location>
</feature>
<keyword evidence="6 10" id="KW-1278">Translocase</keyword>
<proteinExistence type="inferred from homology"/>
<keyword evidence="12" id="KW-1185">Reference proteome</keyword>
<organism evidence="11 12">
    <name type="scientific">Wenzhouxiangella sediminis</name>
    <dbReference type="NCBI Taxonomy" id="1792836"/>
    <lineage>
        <taxon>Bacteria</taxon>
        <taxon>Pseudomonadati</taxon>
        <taxon>Pseudomonadota</taxon>
        <taxon>Gammaproteobacteria</taxon>
        <taxon>Chromatiales</taxon>
        <taxon>Wenzhouxiangellaceae</taxon>
        <taxon>Wenzhouxiangella</taxon>
    </lineage>
</organism>
<evidence type="ECO:0000256" key="3">
    <source>
        <dbReference type="ARBA" id="ARBA00022630"/>
    </source>
</evidence>
<dbReference type="GO" id="GO:0055085">
    <property type="term" value="P:transmembrane transport"/>
    <property type="evidence" value="ECO:0007669"/>
    <property type="project" value="InterPro"/>
</dbReference>
<comment type="cofactor">
    <cofactor evidence="10">
        <name>FMN</name>
        <dbReference type="ChEBI" id="CHEBI:58210"/>
    </cofactor>
</comment>
<keyword evidence="2 10" id="KW-0597">Phosphoprotein</keyword>
<keyword evidence="5 10" id="KW-0812">Transmembrane</keyword>
<dbReference type="Proteomes" id="UP000260351">
    <property type="component" value="Unassembled WGS sequence"/>
</dbReference>
<dbReference type="GO" id="GO:0022900">
    <property type="term" value="P:electron transport chain"/>
    <property type="evidence" value="ECO:0007669"/>
    <property type="project" value="UniProtKB-UniRule"/>
</dbReference>
<comment type="similarity">
    <text evidence="10">Belongs to the NqrB/RnfD family.</text>
</comment>
<keyword evidence="1 10" id="KW-0813">Transport</keyword>
<evidence type="ECO:0000256" key="2">
    <source>
        <dbReference type="ARBA" id="ARBA00022553"/>
    </source>
</evidence>
<dbReference type="InterPro" id="IPR004338">
    <property type="entry name" value="NqrB/RnfD"/>
</dbReference>
<comment type="subcellular location">
    <subcellularLocation>
        <location evidence="10">Cell inner membrane</location>
        <topology evidence="10">Multi-pass membrane protein</topology>
    </subcellularLocation>
</comment>
<comment type="function">
    <text evidence="10">Part of a membrane-bound complex that couples electron transfer with translocation of ions across the membrane.</text>
</comment>
<keyword evidence="10" id="KW-1003">Cell membrane</keyword>
<dbReference type="HAMAP" id="MF_00462">
    <property type="entry name" value="RsxD_RnfD"/>
    <property type="match status" value="1"/>
</dbReference>
<protein>
    <recommendedName>
        <fullName evidence="10">Ion-translocating oxidoreductase complex subunit D</fullName>
        <ecNumber evidence="10">7.-.-.-</ecNumber>
    </recommendedName>
    <alternativeName>
        <fullName evidence="10">Rnf electron transport complex subunit D</fullName>
    </alternativeName>
</protein>